<dbReference type="EMBL" id="CP002339">
    <property type="protein sequence ID" value="AEF03071.1"/>
    <property type="molecule type" value="Genomic_DNA"/>
</dbReference>
<dbReference type="InterPro" id="IPR050491">
    <property type="entry name" value="AmpC-like"/>
</dbReference>
<evidence type="ECO:0000313" key="2">
    <source>
        <dbReference type="EMBL" id="AEF03071.1"/>
    </source>
</evidence>
<name>F5Z7M8_ALTNA</name>
<dbReference type="AlphaFoldDB" id="F5Z7M8"/>
<dbReference type="InterPro" id="IPR012338">
    <property type="entry name" value="Beta-lactam/transpept-like"/>
</dbReference>
<dbReference type="KEGG" id="alt:ambt_07715"/>
<evidence type="ECO:0000313" key="3">
    <source>
        <dbReference type="Proteomes" id="UP000000683"/>
    </source>
</evidence>
<dbReference type="PANTHER" id="PTHR46825:SF9">
    <property type="entry name" value="BETA-LACTAMASE-RELATED DOMAIN-CONTAINING PROTEIN"/>
    <property type="match status" value="1"/>
</dbReference>
<dbReference type="eggNOG" id="COG1680">
    <property type="taxonomic scope" value="Bacteria"/>
</dbReference>
<gene>
    <name evidence="2" type="ordered locus">ambt_07715</name>
</gene>
<reference evidence="2 3" key="1">
    <citation type="journal article" date="2011" name="J. Bacteriol.">
        <title>Complete genome sequence of the polycyclic aromatic hydrocarbon-degrading bacterium Alteromonas sp. strain SN2.</title>
        <authorList>
            <person name="Jin H.M."/>
            <person name="Jeong H."/>
            <person name="Moon E.J."/>
            <person name="Math R.K."/>
            <person name="Lee K."/>
            <person name="Kim H.J."/>
            <person name="Jeon C.O."/>
            <person name="Oh T.K."/>
            <person name="Kim J.F."/>
        </authorList>
    </citation>
    <scope>NUCLEOTIDE SEQUENCE [LARGE SCALE GENOMIC DNA]</scope>
    <source>
        <strain evidence="3">JCM 17741 / KACC 18427 / KCTC 11700BP / SN2</strain>
    </source>
</reference>
<evidence type="ECO:0000259" key="1">
    <source>
        <dbReference type="Pfam" id="PF00144"/>
    </source>
</evidence>
<protein>
    <submittedName>
        <fullName evidence="2">Beta-lactamase</fullName>
    </submittedName>
</protein>
<dbReference type="Proteomes" id="UP000000683">
    <property type="component" value="Chromosome"/>
</dbReference>
<dbReference type="InterPro" id="IPR001466">
    <property type="entry name" value="Beta-lactam-related"/>
</dbReference>
<dbReference type="Pfam" id="PF00144">
    <property type="entry name" value="Beta-lactamase"/>
    <property type="match status" value="1"/>
</dbReference>
<dbReference type="Gene3D" id="3.40.710.10">
    <property type="entry name" value="DD-peptidase/beta-lactamase superfamily"/>
    <property type="match status" value="1"/>
</dbReference>
<dbReference type="PANTHER" id="PTHR46825">
    <property type="entry name" value="D-ALANYL-D-ALANINE-CARBOXYPEPTIDASE/ENDOPEPTIDASE AMPH"/>
    <property type="match status" value="1"/>
</dbReference>
<dbReference type="SUPFAM" id="SSF56601">
    <property type="entry name" value="beta-lactamase/transpeptidase-like"/>
    <property type="match status" value="1"/>
</dbReference>
<sequence length="363" mass="41084">MNTEYAFGYICRNFTISTLFIFSVNAISGEPDSHKELTQYLDEVRGESAIPAMAVEVITAGKVSYIEGFGYLDEKLTKPTTDKTLFRAASISKLFTAQAIMKLVERRKLSLDDEVGLYIPQLEKSQITIKQLLTHSSGLTDVIRPVSVKQGRSLKRYLELVRGAVPEESESHSFVFSDTNYNLLGEIILSVSGQRYDAFIYDNIFKPAKIRKSHFYDGSNENFAETHPTYRGKLIDKLEQRPYDLAFNPSEGLIANVYDLSQWLTLTLNHAPVILDKQSFDAMLVPQVKTTWGEIYMALGWQVYENEYGKVARHPGSVRGYKSLVLTYPDSKNAIIILSNSSDTPRWEIAKSITEILNKTGEW</sequence>
<dbReference type="HOGENOM" id="CLU_020027_0_3_6"/>
<keyword evidence="3" id="KW-1185">Reference proteome</keyword>
<organism evidence="2 3">
    <name type="scientific">Alteromonas naphthalenivorans</name>
    <dbReference type="NCBI Taxonomy" id="715451"/>
    <lineage>
        <taxon>Bacteria</taxon>
        <taxon>Pseudomonadati</taxon>
        <taxon>Pseudomonadota</taxon>
        <taxon>Gammaproteobacteria</taxon>
        <taxon>Alteromonadales</taxon>
        <taxon>Alteromonadaceae</taxon>
        <taxon>Alteromonas/Salinimonas group</taxon>
        <taxon>Alteromonas</taxon>
    </lineage>
</organism>
<accession>F5Z7M8</accession>
<dbReference type="RefSeq" id="WP_013784009.1">
    <property type="nucleotide sequence ID" value="NC_015554.1"/>
</dbReference>
<proteinExistence type="predicted"/>
<feature type="domain" description="Beta-lactamase-related" evidence="1">
    <location>
        <begin position="39"/>
        <end position="344"/>
    </location>
</feature>